<dbReference type="EMBL" id="BDGG01000001">
    <property type="protein sequence ID" value="GAU89715.1"/>
    <property type="molecule type" value="Genomic_DNA"/>
</dbReference>
<keyword evidence="4" id="KW-0472">Membrane</keyword>
<sequence length="894" mass="99359">MDLKLAIQLIFYEMLCTMACCYGASYTRPLTKVISTKYGVVRGLLTQFSSEVRPQLQAVESYLGIPYAAAPTGNLRFMPPTTPSQFEGGVRNATAFGPVCPQTGPNITQMDFEKSVPKSRLEYLRRLSTFLRNQSEDCLYLNIYTPSASREDKDLLPVLVYIHGESYSWGTGNAYDGTILASYGNLVVVTLNYRLGIFGFLNTGDGFARGNYGLMDQVAAIKFVEENVEQFGGDPNNITVMGHGTGAACVNLLMISPVASNYRPLFQRAILLGGSALSPWAISHDSKQYTMDLAHAVKCPVDENSVDLLRCLRNKSPAELLRAKLDVPQFLTGFGPTIDGIFIPNHPRNIMRNYAGLYRKYGLLIGLTRNEAVNILTKTELTAGFDESRQNKLLRSLVRNLYSYHLGEVFMSIKFEYADWERGSRSLQSIRDATLEILNDALTVAPLLEAAQLHAGSMAQQTYMFLFQHAHRLVEDDYPAVLDSVQADDLPFLFGAPLAQQNGRYSPWSGNFTPQDAYVTEVMGNFISNFARTGDPRKLSPKRRAPLSDAVRQAVTSSNWPKYDAERQKYLAISARSKDIRDHYRAHKIAFWTELIPKLDIGEGATISREHHDLADFDQLDSYEGLVRSMAYLAFPPPPLPPSTTPPPWRNRSRSRATPHTNPSSTQGKEIVVTVVEPESQIAGTSISVNTGIIIGVSVCAVIVIVNLLWCVRLHYQRRKLRKQRVQYNTNTSRTPSDEKRNGVPQGTSLTRTDSYTEDNSEHVETLLAPSKTESHSGYSKPSTPMPVNAALSFRDHSCQGDRERPHRTFNSFQDHRHGMQTGSVTGTDMPMPPSLAAPTVLRAMSHLESHTAEANMNLMRRISAEALRKSAHVVAPGQLLNVDPSTDNDETAV</sequence>
<keyword evidence="4" id="KW-1133">Transmembrane helix</keyword>
<dbReference type="SUPFAM" id="SSF53474">
    <property type="entry name" value="alpha/beta-Hydrolases"/>
    <property type="match status" value="1"/>
</dbReference>
<feature type="region of interest" description="Disordered" evidence="3">
    <location>
        <begin position="637"/>
        <end position="670"/>
    </location>
</feature>
<feature type="compositionally biased region" description="Polar residues" evidence="3">
    <location>
        <begin position="745"/>
        <end position="754"/>
    </location>
</feature>
<protein>
    <recommendedName>
        <fullName evidence="6">Carboxylesterase type B domain-containing protein</fullName>
    </recommendedName>
</protein>
<feature type="transmembrane region" description="Helical" evidence="4">
    <location>
        <begin position="693"/>
        <end position="716"/>
    </location>
</feature>
<keyword evidence="4" id="KW-0812">Transmembrane</keyword>
<evidence type="ECO:0000256" key="2">
    <source>
        <dbReference type="ARBA" id="ARBA00022729"/>
    </source>
</evidence>
<feature type="chain" id="PRO_5008897390" description="Carboxylesterase type B domain-containing protein" evidence="5">
    <location>
        <begin position="20"/>
        <end position="894"/>
    </location>
</feature>
<dbReference type="PROSITE" id="PS00941">
    <property type="entry name" value="CARBOXYLESTERASE_B_2"/>
    <property type="match status" value="1"/>
</dbReference>
<feature type="compositionally biased region" description="Pro residues" evidence="3">
    <location>
        <begin position="637"/>
        <end position="649"/>
    </location>
</feature>
<dbReference type="Pfam" id="PF00135">
    <property type="entry name" value="COesterase"/>
    <property type="match status" value="1"/>
</dbReference>
<dbReference type="PANTHER" id="PTHR43903">
    <property type="entry name" value="NEUROLIGIN"/>
    <property type="match status" value="1"/>
</dbReference>
<dbReference type="InterPro" id="IPR019819">
    <property type="entry name" value="Carboxylesterase_B_CS"/>
</dbReference>
<dbReference type="Proteomes" id="UP000186922">
    <property type="component" value="Unassembled WGS sequence"/>
</dbReference>
<comment type="similarity">
    <text evidence="1">Belongs to the type-B carboxylesterase/lipase family.</text>
</comment>
<dbReference type="InterPro" id="IPR029058">
    <property type="entry name" value="AB_hydrolase_fold"/>
</dbReference>
<dbReference type="AlphaFoldDB" id="A0A1D1UMS1"/>
<keyword evidence="8" id="KW-1185">Reference proteome</keyword>
<comment type="caution">
    <text evidence="7">The sequence shown here is derived from an EMBL/GenBank/DDBJ whole genome shotgun (WGS) entry which is preliminary data.</text>
</comment>
<evidence type="ECO:0000256" key="4">
    <source>
        <dbReference type="SAM" id="Phobius"/>
    </source>
</evidence>
<feature type="region of interest" description="Disordered" evidence="3">
    <location>
        <begin position="727"/>
        <end position="789"/>
    </location>
</feature>
<gene>
    <name evidence="7" type="primary">RvY_02230</name>
    <name evidence="7" type="synonym">RvY_02230.1</name>
    <name evidence="7" type="ORF">RvY_02230-1</name>
</gene>
<dbReference type="Gene3D" id="3.40.50.1820">
    <property type="entry name" value="alpha/beta hydrolase"/>
    <property type="match status" value="1"/>
</dbReference>
<proteinExistence type="inferred from homology"/>
<dbReference type="InterPro" id="IPR051093">
    <property type="entry name" value="Neuroligin/BSAL"/>
</dbReference>
<dbReference type="STRING" id="947166.A0A1D1UMS1"/>
<feature type="compositionally biased region" description="Polar residues" evidence="3">
    <location>
        <begin position="658"/>
        <end position="668"/>
    </location>
</feature>
<keyword evidence="2 5" id="KW-0732">Signal</keyword>
<evidence type="ECO:0000256" key="1">
    <source>
        <dbReference type="ARBA" id="ARBA00005964"/>
    </source>
</evidence>
<evidence type="ECO:0000259" key="6">
    <source>
        <dbReference type="Pfam" id="PF00135"/>
    </source>
</evidence>
<dbReference type="InterPro" id="IPR002018">
    <property type="entry name" value="CarbesteraseB"/>
</dbReference>
<organism evidence="7 8">
    <name type="scientific">Ramazzottius varieornatus</name>
    <name type="common">Water bear</name>
    <name type="synonym">Tardigrade</name>
    <dbReference type="NCBI Taxonomy" id="947166"/>
    <lineage>
        <taxon>Eukaryota</taxon>
        <taxon>Metazoa</taxon>
        <taxon>Ecdysozoa</taxon>
        <taxon>Tardigrada</taxon>
        <taxon>Eutardigrada</taxon>
        <taxon>Parachela</taxon>
        <taxon>Hypsibioidea</taxon>
        <taxon>Ramazzottiidae</taxon>
        <taxon>Ramazzottius</taxon>
    </lineage>
</organism>
<name>A0A1D1UMS1_RAMVA</name>
<evidence type="ECO:0000256" key="5">
    <source>
        <dbReference type="SAM" id="SignalP"/>
    </source>
</evidence>
<feature type="domain" description="Carboxylesterase type B" evidence="6">
    <location>
        <begin position="32"/>
        <end position="592"/>
    </location>
</feature>
<accession>A0A1D1UMS1</accession>
<evidence type="ECO:0000256" key="3">
    <source>
        <dbReference type="SAM" id="MobiDB-lite"/>
    </source>
</evidence>
<reference evidence="7 8" key="1">
    <citation type="journal article" date="2016" name="Nat. Commun.">
        <title>Extremotolerant tardigrade genome and improved radiotolerance of human cultured cells by tardigrade-unique protein.</title>
        <authorList>
            <person name="Hashimoto T."/>
            <person name="Horikawa D.D."/>
            <person name="Saito Y."/>
            <person name="Kuwahara H."/>
            <person name="Kozuka-Hata H."/>
            <person name="Shin-I T."/>
            <person name="Minakuchi Y."/>
            <person name="Ohishi K."/>
            <person name="Motoyama A."/>
            <person name="Aizu T."/>
            <person name="Enomoto A."/>
            <person name="Kondo K."/>
            <person name="Tanaka S."/>
            <person name="Hara Y."/>
            <person name="Koshikawa S."/>
            <person name="Sagara H."/>
            <person name="Miura T."/>
            <person name="Yokobori S."/>
            <person name="Miyagawa K."/>
            <person name="Suzuki Y."/>
            <person name="Kubo T."/>
            <person name="Oyama M."/>
            <person name="Kohara Y."/>
            <person name="Fujiyama A."/>
            <person name="Arakawa K."/>
            <person name="Katayama T."/>
            <person name="Toyoda A."/>
            <person name="Kunieda T."/>
        </authorList>
    </citation>
    <scope>NUCLEOTIDE SEQUENCE [LARGE SCALE GENOMIC DNA]</scope>
    <source>
        <strain evidence="7 8">YOKOZUNA-1</strain>
    </source>
</reference>
<evidence type="ECO:0000313" key="7">
    <source>
        <dbReference type="EMBL" id="GAU89715.1"/>
    </source>
</evidence>
<evidence type="ECO:0000313" key="8">
    <source>
        <dbReference type="Proteomes" id="UP000186922"/>
    </source>
</evidence>
<feature type="signal peptide" evidence="5">
    <location>
        <begin position="1"/>
        <end position="19"/>
    </location>
</feature>
<dbReference type="OrthoDB" id="3200163at2759"/>